<keyword evidence="4" id="KW-1185">Reference proteome</keyword>
<dbReference type="Proteomes" id="UP000717364">
    <property type="component" value="Unassembled WGS sequence"/>
</dbReference>
<evidence type="ECO:0000313" key="3">
    <source>
        <dbReference type="EMBL" id="MBT9317040.1"/>
    </source>
</evidence>
<sequence length="306" mass="34097">MNDLDMELQTIRQKLQTLKASPPEPLAAPWGQSRLAAPSPNLAQVTTAIKTLRQRSHQAPAPNMSDSSLQQFDAALSAVENLAQQQEQALQRLKALGDSLTQQIQPGISPDIDDIKHFFAQRQTIQIPTVQRDHNGCLDLAYHTVTLHQAEHAATSNAVTLSNRSSQLFQHPLHQSPAPDTSFDESIYTEADPSGFMEELTHFWKLAYRSIQSWTKRYVSAGHRNRASQFTLLDGAIWCIGAAISRIILHQIFQVYPPLWTPVALVLIGGIILNLYRAIFSPRPNPILGYRTLMIIIGLLIGGRFV</sequence>
<comment type="caution">
    <text evidence="3">The sequence shown here is derived from an EMBL/GenBank/DDBJ whole genome shotgun (WGS) entry which is preliminary data.</text>
</comment>
<dbReference type="EMBL" id="JADOES010000037">
    <property type="protein sequence ID" value="MBT9317040.1"/>
    <property type="molecule type" value="Genomic_DNA"/>
</dbReference>
<feature type="transmembrane region" description="Helical" evidence="2">
    <location>
        <begin position="288"/>
        <end position="305"/>
    </location>
</feature>
<dbReference type="RefSeq" id="WP_215610101.1">
    <property type="nucleotide sequence ID" value="NZ_JADOES010000037.1"/>
</dbReference>
<gene>
    <name evidence="3" type="ORF">IXB50_16575</name>
</gene>
<feature type="coiled-coil region" evidence="1">
    <location>
        <begin position="69"/>
        <end position="103"/>
    </location>
</feature>
<organism evidence="3 4">
    <name type="scientific">Leptothoe spongobia TAU-MAC 1115</name>
    <dbReference type="NCBI Taxonomy" id="1967444"/>
    <lineage>
        <taxon>Bacteria</taxon>
        <taxon>Bacillati</taxon>
        <taxon>Cyanobacteriota</taxon>
        <taxon>Cyanophyceae</taxon>
        <taxon>Nodosilineales</taxon>
        <taxon>Cymatolegaceae</taxon>
        <taxon>Leptothoe</taxon>
        <taxon>Leptothoe spongobia</taxon>
    </lineage>
</organism>
<dbReference type="AlphaFoldDB" id="A0A947DIA6"/>
<keyword evidence="2" id="KW-0812">Transmembrane</keyword>
<reference evidence="3" key="1">
    <citation type="submission" date="2020-11" db="EMBL/GenBank/DDBJ databases">
        <authorList>
            <person name="Konstantinou D."/>
            <person name="Gkelis S."/>
            <person name="Popin R."/>
            <person name="Fewer D."/>
            <person name="Sivonen K."/>
        </authorList>
    </citation>
    <scope>NUCLEOTIDE SEQUENCE</scope>
    <source>
        <strain evidence="3">TAU-MAC 1115</strain>
    </source>
</reference>
<keyword evidence="2" id="KW-1133">Transmembrane helix</keyword>
<keyword evidence="2" id="KW-0472">Membrane</keyword>
<proteinExistence type="predicted"/>
<name>A0A947DIA6_9CYAN</name>
<accession>A0A947DIA6</accession>
<evidence type="ECO:0000313" key="4">
    <source>
        <dbReference type="Proteomes" id="UP000717364"/>
    </source>
</evidence>
<evidence type="ECO:0000256" key="2">
    <source>
        <dbReference type="SAM" id="Phobius"/>
    </source>
</evidence>
<protein>
    <submittedName>
        <fullName evidence="3">Uncharacterized protein</fullName>
    </submittedName>
</protein>
<keyword evidence="1" id="KW-0175">Coiled coil</keyword>
<reference evidence="3" key="2">
    <citation type="journal article" date="2021" name="Mar. Drugs">
        <title>Genome Reduction and Secondary Metabolism of the Marine Sponge-Associated Cyanobacterium Leptothoe.</title>
        <authorList>
            <person name="Konstantinou D."/>
            <person name="Popin R.V."/>
            <person name="Fewer D.P."/>
            <person name="Sivonen K."/>
            <person name="Gkelis S."/>
        </authorList>
    </citation>
    <scope>NUCLEOTIDE SEQUENCE</scope>
    <source>
        <strain evidence="3">TAU-MAC 1115</strain>
    </source>
</reference>
<feature type="transmembrane region" description="Helical" evidence="2">
    <location>
        <begin position="259"/>
        <end position="276"/>
    </location>
</feature>
<evidence type="ECO:0000256" key="1">
    <source>
        <dbReference type="SAM" id="Coils"/>
    </source>
</evidence>